<name>A0A9P5N8X5_GYMJU</name>
<reference evidence="7" key="1">
    <citation type="submission" date="2020-11" db="EMBL/GenBank/DDBJ databases">
        <authorList>
            <consortium name="DOE Joint Genome Institute"/>
            <person name="Ahrendt S."/>
            <person name="Riley R."/>
            <person name="Andreopoulos W."/>
            <person name="LaButti K."/>
            <person name="Pangilinan J."/>
            <person name="Ruiz-duenas F.J."/>
            <person name="Barrasa J.M."/>
            <person name="Sanchez-Garcia M."/>
            <person name="Camarero S."/>
            <person name="Miyauchi S."/>
            <person name="Serrano A."/>
            <person name="Linde D."/>
            <person name="Babiker R."/>
            <person name="Drula E."/>
            <person name="Ayuso-Fernandez I."/>
            <person name="Pacheco R."/>
            <person name="Padilla G."/>
            <person name="Ferreira P."/>
            <person name="Barriuso J."/>
            <person name="Kellner H."/>
            <person name="Castanera R."/>
            <person name="Alfaro M."/>
            <person name="Ramirez L."/>
            <person name="Pisabarro A.G."/>
            <person name="Kuo A."/>
            <person name="Tritt A."/>
            <person name="Lipzen A."/>
            <person name="He G."/>
            <person name="Yan M."/>
            <person name="Ng V."/>
            <person name="Cullen D."/>
            <person name="Martin F."/>
            <person name="Rosso M.-N."/>
            <person name="Henrissat B."/>
            <person name="Hibbett D."/>
            <person name="Martinez A.T."/>
            <person name="Grigoriev I.V."/>
        </authorList>
    </citation>
    <scope>NUCLEOTIDE SEQUENCE</scope>
    <source>
        <strain evidence="7">AH 44721</strain>
    </source>
</reference>
<dbReference type="EMBL" id="JADNYJ010000197">
    <property type="protein sequence ID" value="KAF8875401.1"/>
    <property type="molecule type" value="Genomic_DNA"/>
</dbReference>
<evidence type="ECO:0000256" key="6">
    <source>
        <dbReference type="SAM" id="Phobius"/>
    </source>
</evidence>
<keyword evidence="2 6" id="KW-0812">Transmembrane</keyword>
<gene>
    <name evidence="7" type="ORF">CPB84DRAFT_1796491</name>
</gene>
<feature type="region of interest" description="Disordered" evidence="5">
    <location>
        <begin position="297"/>
        <end position="364"/>
    </location>
</feature>
<evidence type="ECO:0000313" key="7">
    <source>
        <dbReference type="EMBL" id="KAF8875401.1"/>
    </source>
</evidence>
<proteinExistence type="predicted"/>
<organism evidence="7 8">
    <name type="scientific">Gymnopilus junonius</name>
    <name type="common">Spectacular rustgill mushroom</name>
    <name type="synonym">Gymnopilus spectabilis subsp. junonius</name>
    <dbReference type="NCBI Taxonomy" id="109634"/>
    <lineage>
        <taxon>Eukaryota</taxon>
        <taxon>Fungi</taxon>
        <taxon>Dikarya</taxon>
        <taxon>Basidiomycota</taxon>
        <taxon>Agaricomycotina</taxon>
        <taxon>Agaricomycetes</taxon>
        <taxon>Agaricomycetidae</taxon>
        <taxon>Agaricales</taxon>
        <taxon>Agaricineae</taxon>
        <taxon>Hymenogastraceae</taxon>
        <taxon>Gymnopilus</taxon>
    </lineage>
</organism>
<evidence type="ECO:0000313" key="8">
    <source>
        <dbReference type="Proteomes" id="UP000724874"/>
    </source>
</evidence>
<dbReference type="GO" id="GO:0071944">
    <property type="term" value="C:cell periphery"/>
    <property type="evidence" value="ECO:0007669"/>
    <property type="project" value="UniProtKB-ARBA"/>
</dbReference>
<keyword evidence="4 6" id="KW-0472">Membrane</keyword>
<dbReference type="OrthoDB" id="2756615at2759"/>
<evidence type="ECO:0000256" key="4">
    <source>
        <dbReference type="ARBA" id="ARBA00023136"/>
    </source>
</evidence>
<evidence type="ECO:0000256" key="5">
    <source>
        <dbReference type="SAM" id="MobiDB-lite"/>
    </source>
</evidence>
<comment type="subcellular location">
    <subcellularLocation>
        <location evidence="1">Membrane</location>
        <topology evidence="1">Single-pass membrane protein</topology>
    </subcellularLocation>
</comment>
<protein>
    <submittedName>
        <fullName evidence="7">Uncharacterized protein</fullName>
    </submittedName>
</protein>
<dbReference type="GO" id="GO:0016020">
    <property type="term" value="C:membrane"/>
    <property type="evidence" value="ECO:0007669"/>
    <property type="project" value="UniProtKB-SubCell"/>
</dbReference>
<keyword evidence="3 6" id="KW-1133">Transmembrane helix</keyword>
<feature type="transmembrane region" description="Helical" evidence="6">
    <location>
        <begin position="371"/>
        <end position="396"/>
    </location>
</feature>
<feature type="region of interest" description="Disordered" evidence="5">
    <location>
        <begin position="423"/>
        <end position="512"/>
    </location>
</feature>
<evidence type="ECO:0000256" key="2">
    <source>
        <dbReference type="ARBA" id="ARBA00022692"/>
    </source>
</evidence>
<evidence type="ECO:0000256" key="3">
    <source>
        <dbReference type="ARBA" id="ARBA00022989"/>
    </source>
</evidence>
<accession>A0A9P5N8X5</accession>
<dbReference type="Gene3D" id="2.60.120.260">
    <property type="entry name" value="Galactose-binding domain-like"/>
    <property type="match status" value="2"/>
</dbReference>
<dbReference type="InterPro" id="IPR051694">
    <property type="entry name" value="Immunoregulatory_rcpt-like"/>
</dbReference>
<dbReference type="PANTHER" id="PTHR15549:SF30">
    <property type="entry name" value="MID2 DOMAIN-CONTAINING PROTEIN"/>
    <property type="match status" value="1"/>
</dbReference>
<evidence type="ECO:0000256" key="1">
    <source>
        <dbReference type="ARBA" id="ARBA00004167"/>
    </source>
</evidence>
<keyword evidence="8" id="KW-1185">Reference proteome</keyword>
<dbReference type="PANTHER" id="PTHR15549">
    <property type="entry name" value="PAIRED IMMUNOGLOBULIN-LIKE TYPE 2 RECEPTOR"/>
    <property type="match status" value="1"/>
</dbReference>
<sequence length="512" mass="53727">MPNPLLQILDDNHGEFKYGGAGQWTLSTLVQWYQKTSNYPAFASSTAFGTFSLSFEGTSIAFVGNTPTNAFSQTATVSIDGGAPYNITYSTTPPPAYVQWYQSPTLSEGTHTVVVDHLDGTAVDYALIQVGQNTPLGGKTLVIDNDDPTVQFAGNWQRNTDQFNAGSLPDGFPLHNSTHRSSNPGDTFAFGFAGTSVAIYGILNWNNIGTLTATYTLDGNTVTQSYPVTVTSAEHISQDAEAINFIYFSLDNLSAGDHTLIVTITECQNSQYIFDYVTYTPSFSTLASMPNIAPVLPSSSSPSSSGTSSPSSPSQNASPASGSNSVPPTTVGSSSTSRGSGSQSGSASISTGSSTGSNGNSVRTSSNNAPVGAIVGGVVGGLVFLALFALLLFLIWKRRSRAMSSTGLASEARITGPENFSSQMSQVRGLGQSDGTVSPFQDTVGANPFNSGSIADLKRQRVGSSSNERSLGSTSPENGNATSSMDLEYMQDQGGPPAYDDAAYRRNTFRSR</sequence>
<dbReference type="Proteomes" id="UP000724874">
    <property type="component" value="Unassembled WGS sequence"/>
</dbReference>
<dbReference type="AlphaFoldDB" id="A0A9P5N8X5"/>
<feature type="compositionally biased region" description="Polar residues" evidence="5">
    <location>
        <begin position="462"/>
        <end position="485"/>
    </location>
</feature>
<comment type="caution">
    <text evidence="7">The sequence shown here is derived from an EMBL/GenBank/DDBJ whole genome shotgun (WGS) entry which is preliminary data.</text>
</comment>